<reference evidence="8 9" key="1">
    <citation type="submission" date="2024-04" db="EMBL/GenBank/DDBJ databases">
        <title>Tritrichomonas musculus Genome.</title>
        <authorList>
            <person name="Alves-Ferreira E."/>
            <person name="Grigg M."/>
            <person name="Lorenzi H."/>
            <person name="Galac M."/>
        </authorList>
    </citation>
    <scope>NUCLEOTIDE SEQUENCE [LARGE SCALE GENOMIC DNA]</scope>
    <source>
        <strain evidence="8 9">EAF2021</strain>
    </source>
</reference>
<dbReference type="Pfam" id="PF00128">
    <property type="entry name" value="Alpha-amylase"/>
    <property type="match status" value="1"/>
</dbReference>
<dbReference type="InterPro" id="IPR015237">
    <property type="entry name" value="Alpha-amylase_C_pro"/>
</dbReference>
<evidence type="ECO:0000256" key="4">
    <source>
        <dbReference type="ARBA" id="ARBA00022801"/>
    </source>
</evidence>
<evidence type="ECO:0000256" key="3">
    <source>
        <dbReference type="ARBA" id="ARBA00022723"/>
    </source>
</evidence>
<evidence type="ECO:0000259" key="7">
    <source>
        <dbReference type="SMART" id="SM00642"/>
    </source>
</evidence>
<dbReference type="SUPFAM" id="SSF51011">
    <property type="entry name" value="Glycosyl hydrolase domain"/>
    <property type="match status" value="1"/>
</dbReference>
<evidence type="ECO:0000256" key="1">
    <source>
        <dbReference type="ARBA" id="ARBA00001913"/>
    </source>
</evidence>
<evidence type="ECO:0000313" key="9">
    <source>
        <dbReference type="Proteomes" id="UP001470230"/>
    </source>
</evidence>
<dbReference type="NCBIfam" id="NF006969">
    <property type="entry name" value="PRK09441.1-2"/>
    <property type="match status" value="1"/>
</dbReference>
<comment type="cofactor">
    <cofactor evidence="1">
        <name>Ca(2+)</name>
        <dbReference type="ChEBI" id="CHEBI:29108"/>
    </cofactor>
</comment>
<name>A0ABR2HBP2_9EUKA</name>
<dbReference type="InterPro" id="IPR013780">
    <property type="entry name" value="Glyco_hydro_b"/>
</dbReference>
<accession>A0ABR2HBP2</accession>
<dbReference type="Gene3D" id="3.20.20.80">
    <property type="entry name" value="Glycosidases"/>
    <property type="match status" value="1"/>
</dbReference>
<proteinExistence type="inferred from homology"/>
<dbReference type="InterPro" id="IPR017853">
    <property type="entry name" value="GH"/>
</dbReference>
<gene>
    <name evidence="8" type="ORF">M9Y10_024961</name>
</gene>
<evidence type="ECO:0000313" key="8">
    <source>
        <dbReference type="EMBL" id="KAK8843881.1"/>
    </source>
</evidence>
<evidence type="ECO:0000256" key="6">
    <source>
        <dbReference type="ARBA" id="ARBA00023295"/>
    </source>
</evidence>
<keyword evidence="3" id="KW-0479">Metal-binding</keyword>
<keyword evidence="4" id="KW-0378">Hydrolase</keyword>
<dbReference type="Pfam" id="PF09154">
    <property type="entry name" value="Alpha-amy_C_pro"/>
    <property type="match status" value="1"/>
</dbReference>
<sequence>MSDNNENKTMIQYFEWYLPDNELHWKRCAEQAKDLASCGINMIWLPPAFKGASGNKSVGYDVYDTYDLGEFDQKGSVATKYGTKDDYLNAVHVLQENKIAVITDIVLNHRMGADGTEKVKIQEEVQDDRNQKIGEEREITAWTKFDFPGRKDKYSNFHWNASHFSGTDFDESAKQSGIFRFAGKKWSKDTDHEKGNFDFLMGADVDSDLPEVAEENIRWGEWYMDTVKMDGFRLDAVKHISFESYRKWIEAMQNHAPEGKKLFVVGEYFSQDIGALVNYMKATEDTINLFDVPLHFNFLEAGTSDGKFDMSHIFDNTLMGTDGMYAVPFVDNHDTQPGQALESFIPQWFKPIAYALILLRQFGTPCVFYGDFYGIPHESIPPVVGLRKLLKIRQLFAYGMERCYFDDQNVVGFTREGDDQHKDSGIAVLVTDSIGGSKRMEIGTKFAGQKFYDCMGKNQNVVVIGDDGWGEFFVDDGSVAVWAPQQVCQYLYIKN</sequence>
<protein>
    <recommendedName>
        <fullName evidence="7">Glycosyl hydrolase family 13 catalytic domain-containing protein</fullName>
    </recommendedName>
</protein>
<dbReference type="Proteomes" id="UP001470230">
    <property type="component" value="Unassembled WGS sequence"/>
</dbReference>
<dbReference type="NCBIfam" id="NF006968">
    <property type="entry name" value="PRK09441.1-1"/>
    <property type="match status" value="1"/>
</dbReference>
<dbReference type="InterPro" id="IPR006047">
    <property type="entry name" value="GH13_cat_dom"/>
</dbReference>
<keyword evidence="5" id="KW-0119">Carbohydrate metabolism</keyword>
<dbReference type="Gene3D" id="2.60.40.1180">
    <property type="entry name" value="Golgi alpha-mannosidase II"/>
    <property type="match status" value="1"/>
</dbReference>
<comment type="caution">
    <text evidence="8">The sequence shown here is derived from an EMBL/GenBank/DDBJ whole genome shotgun (WGS) entry which is preliminary data.</text>
</comment>
<comment type="similarity">
    <text evidence="2">Belongs to the glycosyl hydrolase 13 family.</text>
</comment>
<dbReference type="CDD" id="cd11318">
    <property type="entry name" value="AmyAc_bac_fung_AmyA"/>
    <property type="match status" value="1"/>
</dbReference>
<dbReference type="EMBL" id="JAPFFF010000034">
    <property type="protein sequence ID" value="KAK8843881.1"/>
    <property type="molecule type" value="Genomic_DNA"/>
</dbReference>
<evidence type="ECO:0000256" key="2">
    <source>
        <dbReference type="ARBA" id="ARBA00008061"/>
    </source>
</evidence>
<dbReference type="SUPFAM" id="SSF51445">
    <property type="entry name" value="(Trans)glycosidases"/>
    <property type="match status" value="1"/>
</dbReference>
<dbReference type="InterPro" id="IPR013776">
    <property type="entry name" value="A-amylase_thermo"/>
</dbReference>
<keyword evidence="6" id="KW-0326">Glycosidase</keyword>
<dbReference type="PANTHER" id="PTHR43447">
    <property type="entry name" value="ALPHA-AMYLASE"/>
    <property type="match status" value="1"/>
</dbReference>
<feature type="domain" description="Glycosyl hydrolase family 13 catalytic" evidence="7">
    <location>
        <begin position="8"/>
        <end position="393"/>
    </location>
</feature>
<organism evidence="8 9">
    <name type="scientific">Tritrichomonas musculus</name>
    <dbReference type="NCBI Taxonomy" id="1915356"/>
    <lineage>
        <taxon>Eukaryota</taxon>
        <taxon>Metamonada</taxon>
        <taxon>Parabasalia</taxon>
        <taxon>Tritrichomonadida</taxon>
        <taxon>Tritrichomonadidae</taxon>
        <taxon>Tritrichomonas</taxon>
    </lineage>
</organism>
<dbReference type="PIRSF" id="PIRSF001021">
    <property type="entry name" value="Alph-amls_thrmst"/>
    <property type="match status" value="1"/>
</dbReference>
<keyword evidence="9" id="KW-1185">Reference proteome</keyword>
<evidence type="ECO:0000256" key="5">
    <source>
        <dbReference type="ARBA" id="ARBA00023277"/>
    </source>
</evidence>
<dbReference type="SMART" id="SM00642">
    <property type="entry name" value="Aamy"/>
    <property type="match status" value="1"/>
</dbReference>
<dbReference type="Gene3D" id="2.40.30.140">
    <property type="match status" value="1"/>
</dbReference>